<sequence length="82" mass="8470">MSSGPSVRGIAFNSVVFDAPAPVSNILGAYTLAPFDDAGGHINLAAGYHYHAATGVSTQIAQDDGHTGMIGYALDGYGMYNY</sequence>
<gene>
    <name evidence="2" type="ORF">Q4521_21755</name>
</gene>
<protein>
    <submittedName>
        <fullName evidence="2">YHYH protein</fullName>
    </submittedName>
</protein>
<dbReference type="Proteomes" id="UP001169760">
    <property type="component" value="Unassembled WGS sequence"/>
</dbReference>
<reference evidence="2" key="1">
    <citation type="submission" date="2023-07" db="EMBL/GenBank/DDBJ databases">
        <title>Genome content predicts the carbon catabolic preferences of heterotrophic bacteria.</title>
        <authorList>
            <person name="Gralka M."/>
        </authorList>
    </citation>
    <scope>NUCLEOTIDE SEQUENCE</scope>
    <source>
        <strain evidence="2">I3M17_2</strain>
    </source>
</reference>
<feature type="non-terminal residue" evidence="2">
    <location>
        <position position="82"/>
    </location>
</feature>
<organism evidence="2 3">
    <name type="scientific">Saccharophagus degradans</name>
    <dbReference type="NCBI Taxonomy" id="86304"/>
    <lineage>
        <taxon>Bacteria</taxon>
        <taxon>Pseudomonadati</taxon>
        <taxon>Pseudomonadota</taxon>
        <taxon>Gammaproteobacteria</taxon>
        <taxon>Cellvibrionales</taxon>
        <taxon>Cellvibrionaceae</taxon>
        <taxon>Saccharophagus</taxon>
    </lineage>
</organism>
<evidence type="ECO:0000313" key="2">
    <source>
        <dbReference type="EMBL" id="MDO6425119.1"/>
    </source>
</evidence>
<dbReference type="AlphaFoldDB" id="A0AAW7XFJ3"/>
<feature type="domain" description="YHYH" evidence="1">
    <location>
        <begin position="8"/>
        <end position="81"/>
    </location>
</feature>
<name>A0AAW7XFJ3_9GAMM</name>
<evidence type="ECO:0000259" key="1">
    <source>
        <dbReference type="Pfam" id="PF14240"/>
    </source>
</evidence>
<evidence type="ECO:0000313" key="3">
    <source>
        <dbReference type="Proteomes" id="UP001169760"/>
    </source>
</evidence>
<dbReference type="EMBL" id="JAUOPB010000285">
    <property type="protein sequence ID" value="MDO6425119.1"/>
    <property type="molecule type" value="Genomic_DNA"/>
</dbReference>
<accession>A0AAW7XFJ3</accession>
<dbReference type="InterPro" id="IPR025924">
    <property type="entry name" value="YHYH_dom"/>
</dbReference>
<dbReference type="RefSeq" id="WP_303494528.1">
    <property type="nucleotide sequence ID" value="NZ_JAUOPB010000285.1"/>
</dbReference>
<dbReference type="Pfam" id="PF14240">
    <property type="entry name" value="YHYH"/>
    <property type="match status" value="1"/>
</dbReference>
<proteinExistence type="predicted"/>
<comment type="caution">
    <text evidence="2">The sequence shown here is derived from an EMBL/GenBank/DDBJ whole genome shotgun (WGS) entry which is preliminary data.</text>
</comment>